<dbReference type="Proteomes" id="UP000572540">
    <property type="component" value="Unassembled WGS sequence"/>
</dbReference>
<gene>
    <name evidence="1" type="ORF">GGD41_001532</name>
</gene>
<protein>
    <recommendedName>
        <fullName evidence="3">TniQ protein</fullName>
    </recommendedName>
</protein>
<name>A0A7Y9W4Z1_9BURK</name>
<sequence>MKSRFEILLPGADTWQAGDWCWRDDWNLPGQSAFMLLARFQQLNALSCTALAELFLRKPSRWTLKHGIDLRDMQQFDLLRMSDLMCIPLGDVAAAFLPVSDVSRGAGPQQLMYCMQCAARGIHLTVFQSDGCKKCPVHGSPLRDRCIQCGEALDDLPAAGVQFPAAAMLSDVWAQLGALARRGRRSRDPDIACLPVQGRARPCAGLVRPPVIKSPAAAG</sequence>
<dbReference type="EMBL" id="JACCAU010000001">
    <property type="protein sequence ID" value="NYH14304.1"/>
    <property type="molecule type" value="Genomic_DNA"/>
</dbReference>
<evidence type="ECO:0000313" key="1">
    <source>
        <dbReference type="EMBL" id="NYH14304.1"/>
    </source>
</evidence>
<dbReference type="AlphaFoldDB" id="A0A7Y9W4Z1"/>
<dbReference type="RefSeq" id="WP_179709539.1">
    <property type="nucleotide sequence ID" value="NZ_JACCAU010000001.1"/>
</dbReference>
<evidence type="ECO:0008006" key="3">
    <source>
        <dbReference type="Google" id="ProtNLM"/>
    </source>
</evidence>
<evidence type="ECO:0000313" key="2">
    <source>
        <dbReference type="Proteomes" id="UP000572540"/>
    </source>
</evidence>
<accession>A0A7Y9W4Z1</accession>
<reference evidence="1 2" key="1">
    <citation type="submission" date="2020-07" db="EMBL/GenBank/DDBJ databases">
        <title>Exploring microbial biodiversity for novel pathways involved in the catabolism of aromatic compounds derived from lignin.</title>
        <authorList>
            <person name="Elkins J."/>
        </authorList>
    </citation>
    <scope>NUCLEOTIDE SEQUENCE [LARGE SCALE GENOMIC DNA]</scope>
    <source>
        <strain evidence="1 2">H2C3B</strain>
    </source>
</reference>
<organism evidence="1 2">
    <name type="scientific">Paraburkholderia bryophila</name>
    <dbReference type="NCBI Taxonomy" id="420952"/>
    <lineage>
        <taxon>Bacteria</taxon>
        <taxon>Pseudomonadati</taxon>
        <taxon>Pseudomonadota</taxon>
        <taxon>Betaproteobacteria</taxon>
        <taxon>Burkholderiales</taxon>
        <taxon>Burkholderiaceae</taxon>
        <taxon>Paraburkholderia</taxon>
    </lineage>
</organism>
<comment type="caution">
    <text evidence="1">The sequence shown here is derived from an EMBL/GenBank/DDBJ whole genome shotgun (WGS) entry which is preliminary data.</text>
</comment>
<proteinExistence type="predicted"/>